<proteinExistence type="predicted"/>
<reference evidence="3" key="1">
    <citation type="submission" date="2023-10" db="EMBL/GenBank/DDBJ databases">
        <authorList>
            <person name="Hackl T."/>
        </authorList>
    </citation>
    <scope>NUCLEOTIDE SEQUENCE</scope>
</reference>
<keyword evidence="2" id="KW-0472">Membrane</keyword>
<gene>
    <name evidence="3" type="ORF">KHLLAP_LOCUS10300</name>
</gene>
<comment type="caution">
    <text evidence="3">The sequence shown here is derived from an EMBL/GenBank/DDBJ whole genome shotgun (WGS) entry which is preliminary data.</text>
</comment>
<accession>A0AAI8VRN8</accession>
<name>A0AAI8VRN8_9PEZI</name>
<keyword evidence="4" id="KW-1185">Reference proteome</keyword>
<keyword evidence="2" id="KW-0812">Transmembrane</keyword>
<protein>
    <submittedName>
        <fullName evidence="3">Uu.00g057320.m01.CDS01</fullName>
    </submittedName>
</protein>
<sequence length="342" mass="37696">MRTPTSQCRGFTHPFLLLIRSTFKTSSEVSSRTISNRPWLQTTHDRLRGRAFTTGRALHKGATPGAKSTPSRPSPATAITTGSLARNLEIPQMSYAQHLARKANATILYEAAPQRAFLFSSYSAAFFTLGVAGINSWLHVYNVPEGLAWWVPFSFGSMTLLLAVLGTKFALIPASVIRSIKILPEPATTTGGSAASKSRGAAPPVRLEVVARRNSPFPGLPLKRIIVEPHELVMKSRLHNRPRHMTPHEKGLAKQEEAKRREYEMTHLMTAPFRDARRALSTIFAGIRRGLVGGGFAPVIINGAKYKLDITRGYALEDGQVLDRIVKIEEDPAIAQLRSQKR</sequence>
<organism evidence="3 4">
    <name type="scientific">Anthostomella pinea</name>
    <dbReference type="NCBI Taxonomy" id="933095"/>
    <lineage>
        <taxon>Eukaryota</taxon>
        <taxon>Fungi</taxon>
        <taxon>Dikarya</taxon>
        <taxon>Ascomycota</taxon>
        <taxon>Pezizomycotina</taxon>
        <taxon>Sordariomycetes</taxon>
        <taxon>Xylariomycetidae</taxon>
        <taxon>Xylariales</taxon>
        <taxon>Xylariaceae</taxon>
        <taxon>Anthostomella</taxon>
    </lineage>
</organism>
<feature type="region of interest" description="Disordered" evidence="1">
    <location>
        <begin position="58"/>
        <end position="78"/>
    </location>
</feature>
<dbReference type="EMBL" id="CAUWAG010000013">
    <property type="protein sequence ID" value="CAJ2509832.1"/>
    <property type="molecule type" value="Genomic_DNA"/>
</dbReference>
<evidence type="ECO:0000313" key="4">
    <source>
        <dbReference type="Proteomes" id="UP001295740"/>
    </source>
</evidence>
<evidence type="ECO:0000313" key="3">
    <source>
        <dbReference type="EMBL" id="CAJ2509832.1"/>
    </source>
</evidence>
<feature type="transmembrane region" description="Helical" evidence="2">
    <location>
        <begin position="150"/>
        <end position="171"/>
    </location>
</feature>
<dbReference type="Proteomes" id="UP001295740">
    <property type="component" value="Unassembled WGS sequence"/>
</dbReference>
<evidence type="ECO:0000256" key="2">
    <source>
        <dbReference type="SAM" id="Phobius"/>
    </source>
</evidence>
<dbReference type="AlphaFoldDB" id="A0AAI8VRN8"/>
<feature type="transmembrane region" description="Helical" evidence="2">
    <location>
        <begin position="116"/>
        <end position="138"/>
    </location>
</feature>
<evidence type="ECO:0000256" key="1">
    <source>
        <dbReference type="SAM" id="MobiDB-lite"/>
    </source>
</evidence>
<keyword evidence="2" id="KW-1133">Transmembrane helix</keyword>